<keyword evidence="2" id="KW-1185">Reference proteome</keyword>
<organism evidence="1 2">
    <name type="scientific">Pseudomonas phage PhiPA3</name>
    <name type="common">Pseudomonas aeruginosa phage PhiPA3</name>
    <dbReference type="NCBI Taxonomy" id="998086"/>
    <lineage>
        <taxon>Viruses</taxon>
        <taxon>Duplodnaviria</taxon>
        <taxon>Heunggongvirae</taxon>
        <taxon>Uroviricota</taxon>
        <taxon>Caudoviricetes</taxon>
        <taxon>Chimalliviridae</taxon>
        <taxon>Miltoncavirus</taxon>
        <taxon>Miltoncavirus PhiPA3</taxon>
    </lineage>
</organism>
<organismHost>
    <name type="scientific">Pseudomonas aeruginosa</name>
    <dbReference type="NCBI Taxonomy" id="287"/>
</organismHost>
<dbReference type="Proteomes" id="UP000008388">
    <property type="component" value="Segment"/>
</dbReference>
<dbReference type="EMBL" id="HQ630627">
    <property type="protein sequence ID" value="AEH03688.1"/>
    <property type="molecule type" value="Genomic_DNA"/>
</dbReference>
<dbReference type="OrthoDB" id="28182at10239"/>
<gene>
    <name evidence="1" type="primary">265</name>
</gene>
<sequence length="139" mass="16511">MTVRVVIPLYKGVRGNLKQFFYSRNGEFDKRFVWWITPIACYMPDGLAVGELKTVPTVSRYEGQIEFEVWDKLRRATPKLVAKVKIDADDDTYEVELEDYYMTQRLQLEFNLHQSNTVHESQAFRNKTHHGDWSYRDKV</sequence>
<evidence type="ECO:0000313" key="2">
    <source>
        <dbReference type="Proteomes" id="UP000008388"/>
    </source>
</evidence>
<accession>F8SJA4</accession>
<name>F8SJA4_BPPA3</name>
<dbReference type="KEGG" id="vg:26643793"/>
<reference evidence="1 2" key="1">
    <citation type="journal article" date="2011" name="Microbiology">
        <title>The Pseudomonas aeruginosa generalized transducing phage phiPA3 is a new member of the phiKZ-like group of 'jumbo' phages, and infects model laboratory strains and clinical isolates from cystic fibrosis patients.</title>
        <authorList>
            <person name="Monson R."/>
            <person name="Foulds I."/>
            <person name="Foweraker J."/>
            <person name="Welch M."/>
            <person name="Salmond G.P."/>
        </authorList>
    </citation>
    <scope>NUCLEOTIDE SEQUENCE [LARGE SCALE GENOMIC DNA]</scope>
</reference>
<dbReference type="RefSeq" id="YP_009217344.1">
    <property type="nucleotide sequence ID" value="NC_028999.1"/>
</dbReference>
<protein>
    <submittedName>
        <fullName evidence="1">Uncharacterized protein 265</fullName>
    </submittedName>
</protein>
<evidence type="ECO:0000313" key="1">
    <source>
        <dbReference type="EMBL" id="AEH03688.1"/>
    </source>
</evidence>
<dbReference type="GeneID" id="26643793"/>
<proteinExistence type="predicted"/>